<name>A0AAJ2ERP5_9HYPH</name>
<evidence type="ECO:0000313" key="2">
    <source>
        <dbReference type="Proteomes" id="UP001255601"/>
    </source>
</evidence>
<dbReference type="RefSeq" id="WP_309771068.1">
    <property type="nucleotide sequence ID" value="NZ_JAVIZC010000003.1"/>
</dbReference>
<dbReference type="Proteomes" id="UP001255601">
    <property type="component" value="Unassembled WGS sequence"/>
</dbReference>
<evidence type="ECO:0008006" key="3">
    <source>
        <dbReference type="Google" id="ProtNLM"/>
    </source>
</evidence>
<comment type="caution">
    <text evidence="1">The sequence shown here is derived from an EMBL/GenBank/DDBJ whole genome shotgun (WGS) entry which is preliminary data.</text>
</comment>
<accession>A0AAJ2ERP5</accession>
<dbReference type="Gene3D" id="3.40.50.1110">
    <property type="entry name" value="SGNH hydrolase"/>
    <property type="match status" value="1"/>
</dbReference>
<dbReference type="GO" id="GO:0016788">
    <property type="term" value="F:hydrolase activity, acting on ester bonds"/>
    <property type="evidence" value="ECO:0007669"/>
    <property type="project" value="UniProtKB-ARBA"/>
</dbReference>
<dbReference type="EMBL" id="JAVIZC010000003">
    <property type="protein sequence ID" value="MDR6102326.1"/>
    <property type="molecule type" value="Genomic_DNA"/>
</dbReference>
<dbReference type="AlphaFoldDB" id="A0AAJ2ERP5"/>
<reference evidence="1" key="1">
    <citation type="submission" date="2023-08" db="EMBL/GenBank/DDBJ databases">
        <title>Functional and genomic diversity of the sorghum phyllosphere microbiome.</title>
        <authorList>
            <person name="Shade A."/>
        </authorList>
    </citation>
    <scope>NUCLEOTIDE SEQUENCE</scope>
    <source>
        <strain evidence="1">SORGH_AS_0974</strain>
    </source>
</reference>
<proteinExistence type="predicted"/>
<sequence length="243" mass="27105">MPLLTLGDSHALFCYAGVAGAKIYWRGPVTMHRAARDGIKSVVPGNFRPKKDDVVILSFGEIDCRAHIPKIASIRSSTTRIETLALCDRFEKAFAVFASKCPAQVAMSCIIPPPPIGLATEYYRSHDECMEDAIAIREMMNLRLSQMATFVDFRNDFVSENGQLRPDRWDGNVHIDSRFAQPVVNAVNLTIGTSFATTPPIWPHPMPMAQPPYISPIRKARRTIKRFVLSSLGLQTYPPETKS</sequence>
<organism evidence="1 2">
    <name type="scientific">Agrobacterium larrymoorei</name>
    <dbReference type="NCBI Taxonomy" id="160699"/>
    <lineage>
        <taxon>Bacteria</taxon>
        <taxon>Pseudomonadati</taxon>
        <taxon>Pseudomonadota</taxon>
        <taxon>Alphaproteobacteria</taxon>
        <taxon>Hyphomicrobiales</taxon>
        <taxon>Rhizobiaceae</taxon>
        <taxon>Rhizobium/Agrobacterium group</taxon>
        <taxon>Agrobacterium</taxon>
    </lineage>
</organism>
<protein>
    <recommendedName>
        <fullName evidence="3">SGNH/GDSL hydrolase family protein</fullName>
    </recommendedName>
</protein>
<evidence type="ECO:0000313" key="1">
    <source>
        <dbReference type="EMBL" id="MDR6102326.1"/>
    </source>
</evidence>
<gene>
    <name evidence="1" type="ORF">QE369_002523</name>
</gene>
<dbReference type="InterPro" id="IPR036514">
    <property type="entry name" value="SGNH_hydro_sf"/>
</dbReference>